<dbReference type="GO" id="GO:0015297">
    <property type="term" value="F:antiporter activity"/>
    <property type="evidence" value="ECO:0007669"/>
    <property type="project" value="InterPro"/>
</dbReference>
<name>A0A3M0AEQ1_9GAMM</name>
<dbReference type="OrthoDB" id="9789527at2"/>
<comment type="similarity">
    <text evidence="2">Belongs to the multi antimicrobial extrusion (MATE) (TC 2.A.66.1) family.</text>
</comment>
<dbReference type="PANTHER" id="PTHR42893">
    <property type="entry name" value="PROTEIN DETOXIFICATION 44, CHLOROPLASTIC-RELATED"/>
    <property type="match status" value="1"/>
</dbReference>
<evidence type="ECO:0000256" key="5">
    <source>
        <dbReference type="ARBA" id="ARBA00023136"/>
    </source>
</evidence>
<dbReference type="GO" id="GO:0042910">
    <property type="term" value="F:xenobiotic transmembrane transporter activity"/>
    <property type="evidence" value="ECO:0007669"/>
    <property type="project" value="InterPro"/>
</dbReference>
<dbReference type="RefSeq" id="WP_121875505.1">
    <property type="nucleotide sequence ID" value="NZ_REFJ01000001.1"/>
</dbReference>
<accession>A0A3M0AEQ1</accession>
<feature type="transmembrane region" description="Helical" evidence="6">
    <location>
        <begin position="289"/>
        <end position="312"/>
    </location>
</feature>
<feature type="transmembrane region" description="Helical" evidence="6">
    <location>
        <begin position="214"/>
        <end position="235"/>
    </location>
</feature>
<feature type="transmembrane region" description="Helical" evidence="6">
    <location>
        <begin position="174"/>
        <end position="193"/>
    </location>
</feature>
<keyword evidence="3 6" id="KW-0812">Transmembrane</keyword>
<feature type="transmembrane region" description="Helical" evidence="6">
    <location>
        <begin position="113"/>
        <end position="136"/>
    </location>
</feature>
<dbReference type="InterPro" id="IPR044644">
    <property type="entry name" value="DinF-like"/>
</dbReference>
<evidence type="ECO:0000256" key="6">
    <source>
        <dbReference type="SAM" id="Phobius"/>
    </source>
</evidence>
<feature type="transmembrane region" description="Helical" evidence="6">
    <location>
        <begin position="28"/>
        <end position="50"/>
    </location>
</feature>
<proteinExistence type="inferred from homology"/>
<dbReference type="PANTHER" id="PTHR42893:SF46">
    <property type="entry name" value="PROTEIN DETOXIFICATION 44, CHLOROPLASTIC"/>
    <property type="match status" value="1"/>
</dbReference>
<evidence type="ECO:0000313" key="7">
    <source>
        <dbReference type="EMBL" id="RMA82159.1"/>
    </source>
</evidence>
<evidence type="ECO:0000256" key="2">
    <source>
        <dbReference type="ARBA" id="ARBA00010199"/>
    </source>
</evidence>
<protein>
    <submittedName>
        <fullName evidence="7">MATE family multidrug resistance protein</fullName>
    </submittedName>
</protein>
<evidence type="ECO:0000256" key="3">
    <source>
        <dbReference type="ARBA" id="ARBA00022692"/>
    </source>
</evidence>
<feature type="transmembrane region" description="Helical" evidence="6">
    <location>
        <begin position="247"/>
        <end position="268"/>
    </location>
</feature>
<evidence type="ECO:0000313" key="8">
    <source>
        <dbReference type="Proteomes" id="UP000267187"/>
    </source>
</evidence>
<keyword evidence="8" id="KW-1185">Reference proteome</keyword>
<keyword evidence="4 6" id="KW-1133">Transmembrane helix</keyword>
<reference evidence="7 8" key="1">
    <citation type="submission" date="2018-10" db="EMBL/GenBank/DDBJ databases">
        <title>Genomic Encyclopedia of Type Strains, Phase IV (KMG-IV): sequencing the most valuable type-strain genomes for metagenomic binning, comparative biology and taxonomic classification.</title>
        <authorList>
            <person name="Goeker M."/>
        </authorList>
    </citation>
    <scope>NUCLEOTIDE SEQUENCE [LARGE SCALE GENOMIC DNA]</scope>
    <source>
        <strain evidence="7 8">DSM 25080</strain>
    </source>
</reference>
<comment type="subcellular location">
    <subcellularLocation>
        <location evidence="1">Membrane</location>
        <topology evidence="1">Multi-pass membrane protein</topology>
    </subcellularLocation>
</comment>
<feature type="transmembrane region" description="Helical" evidence="6">
    <location>
        <begin position="71"/>
        <end position="93"/>
    </location>
</feature>
<sequence length="420" mass="45381">MLVTNLSIPLLGFVDTAVLGHLDGPTDLAAVAIATAILSFVYWGFGFLRMGTTGLTANAYGSNDQEQLSRLIIQGLMLAGAISLIILASQWLWRSPAISAMGANSATSAIANNYLAIRLFSMPAVLATYVAVGWLLGIGNAKATLVIAVATNLLNIAGDLIFVLLFGWGAEGAALASVIAEYVGAFIAVAYLLHYRRKFQLTKPKEWMAGWRHLIQANSALFVRTLALLFAIAFFTSQGARLGELTLAANAILYQLVAASAFALDAFAHATESLAGRFIGSKDRKAFRAHTGAALIWALVCALFISLMYYLAGSEILNLFTQQTDILQVANAALPWVILIPLVSILSYQLDGLYIGAGEYAAMRNIMVVSVIIYLSVWYVSQSWGNDGLWLAFIALNSSRSVLMTGHWLRARQRWFVTKA</sequence>
<dbReference type="NCBIfam" id="TIGR00797">
    <property type="entry name" value="matE"/>
    <property type="match status" value="1"/>
</dbReference>
<feature type="transmembrane region" description="Helical" evidence="6">
    <location>
        <begin position="388"/>
        <end position="409"/>
    </location>
</feature>
<organism evidence="7 8">
    <name type="scientific">Umboniibacter marinipuniceus</name>
    <dbReference type="NCBI Taxonomy" id="569599"/>
    <lineage>
        <taxon>Bacteria</taxon>
        <taxon>Pseudomonadati</taxon>
        <taxon>Pseudomonadota</taxon>
        <taxon>Gammaproteobacteria</taxon>
        <taxon>Cellvibrionales</taxon>
        <taxon>Cellvibrionaceae</taxon>
        <taxon>Umboniibacter</taxon>
    </lineage>
</organism>
<evidence type="ECO:0000256" key="1">
    <source>
        <dbReference type="ARBA" id="ARBA00004141"/>
    </source>
</evidence>
<dbReference type="AlphaFoldDB" id="A0A3M0AEQ1"/>
<dbReference type="Pfam" id="PF01554">
    <property type="entry name" value="MatE"/>
    <property type="match status" value="2"/>
</dbReference>
<gene>
    <name evidence="7" type="ORF">DFR27_0106</name>
</gene>
<dbReference type="CDD" id="cd13136">
    <property type="entry name" value="MATE_DinF_like"/>
    <property type="match status" value="1"/>
</dbReference>
<feature type="transmembrane region" description="Helical" evidence="6">
    <location>
        <begin position="332"/>
        <end position="350"/>
    </location>
</feature>
<dbReference type="Proteomes" id="UP000267187">
    <property type="component" value="Unassembled WGS sequence"/>
</dbReference>
<dbReference type="InterPro" id="IPR002528">
    <property type="entry name" value="MATE_fam"/>
</dbReference>
<dbReference type="GO" id="GO:0005886">
    <property type="term" value="C:plasma membrane"/>
    <property type="evidence" value="ECO:0007669"/>
    <property type="project" value="TreeGrafter"/>
</dbReference>
<keyword evidence="5 6" id="KW-0472">Membrane</keyword>
<comment type="caution">
    <text evidence="7">The sequence shown here is derived from an EMBL/GenBank/DDBJ whole genome shotgun (WGS) entry which is preliminary data.</text>
</comment>
<feature type="transmembrane region" description="Helical" evidence="6">
    <location>
        <begin position="362"/>
        <end position="382"/>
    </location>
</feature>
<dbReference type="EMBL" id="REFJ01000001">
    <property type="protein sequence ID" value="RMA82159.1"/>
    <property type="molecule type" value="Genomic_DNA"/>
</dbReference>
<feature type="transmembrane region" description="Helical" evidence="6">
    <location>
        <begin position="143"/>
        <end position="168"/>
    </location>
</feature>
<evidence type="ECO:0000256" key="4">
    <source>
        <dbReference type="ARBA" id="ARBA00022989"/>
    </source>
</evidence>